<accession>D4S295</accession>
<reference evidence="1 2" key="1">
    <citation type="submission" date="2010-02" db="EMBL/GenBank/DDBJ databases">
        <authorList>
            <person name="Weinstock G."/>
            <person name="Sodergren E."/>
            <person name="Clifton S."/>
            <person name="Fulton L."/>
            <person name="Fulton B."/>
            <person name="Courtney L."/>
            <person name="Fronick C."/>
            <person name="Harrison M."/>
            <person name="Strong C."/>
            <person name="Farmer C."/>
            <person name="Delahaunty K."/>
            <person name="Markovic C."/>
            <person name="Hall O."/>
            <person name="Minx P."/>
            <person name="Tomlinson C."/>
            <person name="Mitreva M."/>
            <person name="Nelson J."/>
            <person name="Hou S."/>
            <person name="Wollam A."/>
            <person name="Pepin K.H."/>
            <person name="Johnson M."/>
            <person name="Bhonagiri V."/>
            <person name="Zhang X."/>
            <person name="Suruliraj S."/>
            <person name="Warren W."/>
            <person name="Chinwalla A."/>
            <person name="Mardis E.R."/>
            <person name="Wilson R.K."/>
        </authorList>
    </citation>
    <scope>NUCLEOTIDE SEQUENCE [LARGE SCALE GENOMIC DNA]</scope>
    <source>
        <strain evidence="1 2">DSM 2876</strain>
    </source>
</reference>
<dbReference type="HOGENOM" id="CLU_2192129_0_0_9"/>
<protein>
    <submittedName>
        <fullName evidence="1">Uncharacterized protein</fullName>
    </submittedName>
</protein>
<sequence length="108" mass="12615">MNLIKILTDSQTVINERRREYTEDLSNNKSKYFRCGYNNVINFARDFASAPENPISNKTPLQLRKALKDYINNEKFNLLGSKNYDYNEYYIDGLNAAFAICVEILKCK</sequence>
<name>D4S295_9FIRM</name>
<dbReference type="AlphaFoldDB" id="D4S295"/>
<dbReference type="EMBL" id="ABWN01000037">
    <property type="protein sequence ID" value="EFF67652.1"/>
    <property type="molecule type" value="Genomic_DNA"/>
</dbReference>
<keyword evidence="2" id="KW-1185">Reference proteome</keyword>
<evidence type="ECO:0000313" key="1">
    <source>
        <dbReference type="EMBL" id="EFF67652.1"/>
    </source>
</evidence>
<dbReference type="STRING" id="45851.BHV86_04290"/>
<proteinExistence type="predicted"/>
<dbReference type="RefSeq" id="WP_005604259.1">
    <property type="nucleotide sequence ID" value="NZ_GG663524.1"/>
</dbReference>
<dbReference type="GeneID" id="98917664"/>
<dbReference type="Proteomes" id="UP000006238">
    <property type="component" value="Unassembled WGS sequence"/>
</dbReference>
<organism evidence="1 2">
    <name type="scientific">Eshraghiella crossota DSM 2876</name>
    <dbReference type="NCBI Taxonomy" id="511680"/>
    <lineage>
        <taxon>Bacteria</taxon>
        <taxon>Bacillati</taxon>
        <taxon>Bacillota</taxon>
        <taxon>Clostridia</taxon>
        <taxon>Lachnospirales</taxon>
        <taxon>Lachnospiraceae</taxon>
        <taxon>Eshraghiella</taxon>
    </lineage>
</organism>
<gene>
    <name evidence="1" type="ORF">BUTYVIB_02217</name>
</gene>
<comment type="caution">
    <text evidence="1">The sequence shown here is derived from an EMBL/GenBank/DDBJ whole genome shotgun (WGS) entry which is preliminary data.</text>
</comment>
<evidence type="ECO:0000313" key="2">
    <source>
        <dbReference type="Proteomes" id="UP000006238"/>
    </source>
</evidence>